<evidence type="ECO:0000313" key="3">
    <source>
        <dbReference type="EMBL" id="RGE74043.1"/>
    </source>
</evidence>
<accession>A0A3E3IB09</accession>
<feature type="transmembrane region" description="Helical" evidence="1">
    <location>
        <begin position="45"/>
        <end position="63"/>
    </location>
</feature>
<reference evidence="2 5" key="1">
    <citation type="submission" date="2018-08" db="EMBL/GenBank/DDBJ databases">
        <title>A genome reference for cultivated species of the human gut microbiota.</title>
        <authorList>
            <person name="Zou Y."/>
            <person name="Xue W."/>
            <person name="Luo G."/>
        </authorList>
    </citation>
    <scope>NUCLEOTIDE SEQUENCE [LARGE SCALE GENOMIC DNA]</scope>
    <source>
        <strain evidence="3 5">AF26-4BH</strain>
        <strain evidence="2">TF05-5AC</strain>
    </source>
</reference>
<dbReference type="EMBL" id="QVLV01000002">
    <property type="protein sequence ID" value="RGE64269.1"/>
    <property type="molecule type" value="Genomic_DNA"/>
</dbReference>
<dbReference type="EMBL" id="QVLU01000002">
    <property type="protein sequence ID" value="RGE74043.1"/>
    <property type="molecule type" value="Genomic_DNA"/>
</dbReference>
<evidence type="ECO:0000313" key="2">
    <source>
        <dbReference type="EMBL" id="RGE64269.1"/>
    </source>
</evidence>
<feature type="transmembrane region" description="Helical" evidence="1">
    <location>
        <begin position="20"/>
        <end position="38"/>
    </location>
</feature>
<comment type="caution">
    <text evidence="2">The sequence shown here is derived from an EMBL/GenBank/DDBJ whole genome shotgun (WGS) entry which is preliminary data.</text>
</comment>
<proteinExistence type="predicted"/>
<dbReference type="Proteomes" id="UP000260812">
    <property type="component" value="Unassembled WGS sequence"/>
</dbReference>
<name>A0A3E3IB09_9FIRM</name>
<dbReference type="RefSeq" id="WP_025489693.1">
    <property type="nucleotide sequence ID" value="NZ_JBKUNB010000011.1"/>
</dbReference>
<protein>
    <submittedName>
        <fullName evidence="2">Permease of phosphate ABC transporter</fullName>
    </submittedName>
</protein>
<keyword evidence="1" id="KW-0812">Transmembrane</keyword>
<keyword evidence="4" id="KW-1185">Reference proteome</keyword>
<evidence type="ECO:0000313" key="5">
    <source>
        <dbReference type="Proteomes" id="UP000261166"/>
    </source>
</evidence>
<dbReference type="Proteomes" id="UP000261166">
    <property type="component" value="Unassembled WGS sequence"/>
</dbReference>
<organism evidence="2 4">
    <name type="scientific">Eisenbergiella massiliensis</name>
    <dbReference type="NCBI Taxonomy" id="1720294"/>
    <lineage>
        <taxon>Bacteria</taxon>
        <taxon>Bacillati</taxon>
        <taxon>Bacillota</taxon>
        <taxon>Clostridia</taxon>
        <taxon>Lachnospirales</taxon>
        <taxon>Lachnospiraceae</taxon>
        <taxon>Eisenbergiella</taxon>
    </lineage>
</organism>
<evidence type="ECO:0000256" key="1">
    <source>
        <dbReference type="SAM" id="Phobius"/>
    </source>
</evidence>
<sequence length="81" mass="9207">MKCLFSYANEYVKESDWKDLALVKFCLCATGVMIGLCIPKEKKKVPLLIAGAVFTVTYIPLMTKFLRIILRKDENAACEEE</sequence>
<dbReference type="AlphaFoldDB" id="A0A3E3IB09"/>
<dbReference type="GeneID" id="97986103"/>
<keyword evidence="1" id="KW-0472">Membrane</keyword>
<keyword evidence="1" id="KW-1133">Transmembrane helix</keyword>
<evidence type="ECO:0000313" key="4">
    <source>
        <dbReference type="Proteomes" id="UP000260812"/>
    </source>
</evidence>
<dbReference type="OrthoDB" id="1852077at2"/>
<gene>
    <name evidence="3" type="ORF">DWY69_02870</name>
    <name evidence="2" type="ORF">DXC51_04170</name>
</gene>